<evidence type="ECO:0000256" key="6">
    <source>
        <dbReference type="ARBA" id="ARBA00022771"/>
    </source>
</evidence>
<keyword evidence="6 13" id="KW-0863">Zinc-finger</keyword>
<dbReference type="PANTHER" id="PTHR46095:SF1">
    <property type="entry name" value="ZINC FINGER PROTEIN 593"/>
    <property type="match status" value="1"/>
</dbReference>
<dbReference type="PANTHER" id="PTHR46095">
    <property type="entry name" value="ZINC FINGER PROTEIN 593"/>
    <property type="match status" value="1"/>
</dbReference>
<name>A0A158Q336_DRAME</name>
<evidence type="ECO:0000256" key="9">
    <source>
        <dbReference type="ARBA" id="ARBA00038064"/>
    </source>
</evidence>
<evidence type="ECO:0000256" key="11">
    <source>
        <dbReference type="ARBA" id="ARBA00065398"/>
    </source>
</evidence>
<feature type="domain" description="C2H2-type" evidence="14">
    <location>
        <begin position="47"/>
        <end position="76"/>
    </location>
</feature>
<evidence type="ECO:0000256" key="7">
    <source>
        <dbReference type="ARBA" id="ARBA00022833"/>
    </source>
</evidence>
<evidence type="ECO:0000313" key="16">
    <source>
        <dbReference type="Proteomes" id="UP000038040"/>
    </source>
</evidence>
<reference evidence="18" key="1">
    <citation type="submission" date="2016-04" db="UniProtKB">
        <authorList>
            <consortium name="WormBaseParasite"/>
        </authorList>
    </citation>
    <scope>IDENTIFICATION</scope>
</reference>
<dbReference type="FunFam" id="3.30.160.60:FF:000299">
    <property type="entry name" value="Zinc finger protein 593"/>
    <property type="match status" value="1"/>
</dbReference>
<evidence type="ECO:0000256" key="3">
    <source>
        <dbReference type="ARBA" id="ARBA00022490"/>
    </source>
</evidence>
<evidence type="ECO:0000313" key="15">
    <source>
        <dbReference type="EMBL" id="VDN55922.1"/>
    </source>
</evidence>
<dbReference type="WBParaSite" id="DME_0000153501-mRNA-1">
    <property type="protein sequence ID" value="DME_0000153501-mRNA-1"/>
    <property type="gene ID" value="DME_0000153501"/>
</dbReference>
<dbReference type="Proteomes" id="UP000274756">
    <property type="component" value="Unassembled WGS sequence"/>
</dbReference>
<evidence type="ECO:0000313" key="17">
    <source>
        <dbReference type="Proteomes" id="UP000274756"/>
    </source>
</evidence>
<comment type="similarity">
    <text evidence="9">Belongs to the ZNF593/BUD20 C2H2-type zinc-finger protein family.</text>
</comment>
<keyword evidence="8" id="KW-0539">Nucleus</keyword>
<evidence type="ECO:0000256" key="1">
    <source>
        <dbReference type="ARBA" id="ARBA00004123"/>
    </source>
</evidence>
<evidence type="ECO:0000313" key="18">
    <source>
        <dbReference type="WBParaSite" id="DME_0000153501-mRNA-1"/>
    </source>
</evidence>
<dbReference type="InterPro" id="IPR003604">
    <property type="entry name" value="Matrin/U1-like-C_Znf_C2H2"/>
</dbReference>
<evidence type="ECO:0000256" key="13">
    <source>
        <dbReference type="PROSITE-ProRule" id="PRU00042"/>
    </source>
</evidence>
<dbReference type="GO" id="GO:0042254">
    <property type="term" value="P:ribosome biogenesis"/>
    <property type="evidence" value="ECO:0007669"/>
    <property type="project" value="UniProtKB-KW"/>
</dbReference>
<dbReference type="SMART" id="SM00451">
    <property type="entry name" value="ZnF_U1"/>
    <property type="match status" value="1"/>
</dbReference>
<organism evidence="16 18">
    <name type="scientific">Dracunculus medinensis</name>
    <name type="common">Guinea worm</name>
    <dbReference type="NCBI Taxonomy" id="318479"/>
    <lineage>
        <taxon>Eukaryota</taxon>
        <taxon>Metazoa</taxon>
        <taxon>Ecdysozoa</taxon>
        <taxon>Nematoda</taxon>
        <taxon>Chromadorea</taxon>
        <taxon>Rhabditida</taxon>
        <taxon>Spirurina</taxon>
        <taxon>Dracunculoidea</taxon>
        <taxon>Dracunculidae</taxon>
        <taxon>Dracunculus</taxon>
    </lineage>
</organism>
<protein>
    <recommendedName>
        <fullName evidence="12">Zinc finger protein 593 homolog</fullName>
    </recommendedName>
</protein>
<dbReference type="GO" id="GO:0005634">
    <property type="term" value="C:nucleus"/>
    <property type="evidence" value="ECO:0007669"/>
    <property type="project" value="UniProtKB-SubCell"/>
</dbReference>
<dbReference type="InterPro" id="IPR022755">
    <property type="entry name" value="Znf_C2H2_jaz"/>
</dbReference>
<dbReference type="STRING" id="318479.A0A158Q336"/>
<gene>
    <name evidence="15" type="ORF">DME_LOCUS5895</name>
</gene>
<dbReference type="InterPro" id="IPR051879">
    <property type="entry name" value="C2H2-ZF_Maturation_Protein"/>
</dbReference>
<dbReference type="AlphaFoldDB" id="A0A158Q336"/>
<comment type="function">
    <text evidence="10">Involved in pre-60S ribosomal particles maturation by promoting the nuclear export of the 60S ribosome.</text>
</comment>
<sequence>MGKKLRLSNKIRKRKGKDFDEIASDLREGKRTKFSQLDADLPGDGQFYCIECSRYFIDEATIIKHKNSKIHRRRVKALMEEPYSQREAERAAGLGV</sequence>
<dbReference type="GO" id="GO:0008270">
    <property type="term" value="F:zinc ion binding"/>
    <property type="evidence" value="ECO:0007669"/>
    <property type="project" value="UniProtKB-KW"/>
</dbReference>
<dbReference type="SUPFAM" id="SSF57667">
    <property type="entry name" value="beta-beta-alpha zinc fingers"/>
    <property type="match status" value="1"/>
</dbReference>
<evidence type="ECO:0000256" key="10">
    <source>
        <dbReference type="ARBA" id="ARBA00057732"/>
    </source>
</evidence>
<dbReference type="EMBL" id="UYYG01001153">
    <property type="protein sequence ID" value="VDN55922.1"/>
    <property type="molecule type" value="Genomic_DNA"/>
</dbReference>
<dbReference type="PROSITE" id="PS50157">
    <property type="entry name" value="ZINC_FINGER_C2H2_2"/>
    <property type="match status" value="1"/>
</dbReference>
<keyword evidence="7" id="KW-0862">Zinc</keyword>
<keyword evidence="17" id="KW-1185">Reference proteome</keyword>
<evidence type="ECO:0000256" key="12">
    <source>
        <dbReference type="ARBA" id="ARBA00068297"/>
    </source>
</evidence>
<dbReference type="GO" id="GO:0003676">
    <property type="term" value="F:nucleic acid binding"/>
    <property type="evidence" value="ECO:0007669"/>
    <property type="project" value="InterPro"/>
</dbReference>
<keyword evidence="5" id="KW-0479">Metal-binding</keyword>
<dbReference type="Gene3D" id="3.30.160.60">
    <property type="entry name" value="Classic Zinc Finger"/>
    <property type="match status" value="1"/>
</dbReference>
<dbReference type="Pfam" id="PF12171">
    <property type="entry name" value="zf-C2H2_jaz"/>
    <property type="match status" value="1"/>
</dbReference>
<dbReference type="InterPro" id="IPR013087">
    <property type="entry name" value="Znf_C2H2_type"/>
</dbReference>
<dbReference type="Proteomes" id="UP000038040">
    <property type="component" value="Unplaced"/>
</dbReference>
<evidence type="ECO:0000256" key="4">
    <source>
        <dbReference type="ARBA" id="ARBA00022517"/>
    </source>
</evidence>
<dbReference type="PROSITE" id="PS00028">
    <property type="entry name" value="ZINC_FINGER_C2H2_1"/>
    <property type="match status" value="1"/>
</dbReference>
<reference evidence="15 17" key="2">
    <citation type="submission" date="2018-11" db="EMBL/GenBank/DDBJ databases">
        <authorList>
            <consortium name="Pathogen Informatics"/>
        </authorList>
    </citation>
    <scope>NUCLEOTIDE SEQUENCE [LARGE SCALE GENOMIC DNA]</scope>
</reference>
<dbReference type="GO" id="GO:0005737">
    <property type="term" value="C:cytoplasm"/>
    <property type="evidence" value="ECO:0007669"/>
    <property type="project" value="UniProtKB-SubCell"/>
</dbReference>
<dbReference type="GO" id="GO:0043021">
    <property type="term" value="F:ribonucleoprotein complex binding"/>
    <property type="evidence" value="ECO:0007669"/>
    <property type="project" value="UniProtKB-ARBA"/>
</dbReference>
<comment type="subcellular location">
    <subcellularLocation>
        <location evidence="2">Cytoplasm</location>
    </subcellularLocation>
    <subcellularLocation>
        <location evidence="1">Nucleus</location>
    </subcellularLocation>
</comment>
<evidence type="ECO:0000259" key="14">
    <source>
        <dbReference type="PROSITE" id="PS50157"/>
    </source>
</evidence>
<accession>A0A158Q336</accession>
<keyword evidence="3" id="KW-0963">Cytoplasm</keyword>
<evidence type="ECO:0000256" key="2">
    <source>
        <dbReference type="ARBA" id="ARBA00004496"/>
    </source>
</evidence>
<evidence type="ECO:0000256" key="5">
    <source>
        <dbReference type="ARBA" id="ARBA00022723"/>
    </source>
</evidence>
<proteinExistence type="inferred from homology"/>
<dbReference type="InterPro" id="IPR036236">
    <property type="entry name" value="Znf_C2H2_sf"/>
</dbReference>
<dbReference type="OrthoDB" id="24683at2759"/>
<evidence type="ECO:0000256" key="8">
    <source>
        <dbReference type="ARBA" id="ARBA00023242"/>
    </source>
</evidence>
<comment type="subunit">
    <text evidence="11">Associates with pre-60S ribosomal particles; released from the pre-60S particle very early in the cytoplasm.</text>
</comment>
<keyword evidence="4" id="KW-0690">Ribosome biogenesis</keyword>